<keyword evidence="6 7" id="KW-0407">Ion channel</keyword>
<keyword evidence="5 7" id="KW-0406">Ion transport</keyword>
<keyword evidence="3 7" id="KW-0851">Voltage-gated channel</keyword>
<dbReference type="GO" id="GO:1990573">
    <property type="term" value="P:potassium ion import across plasma membrane"/>
    <property type="evidence" value="ECO:0000318"/>
    <property type="project" value="GO_Central"/>
</dbReference>
<proteinExistence type="inferred from homology"/>
<dbReference type="SUPFAM" id="SSF81296">
    <property type="entry name" value="E set domains"/>
    <property type="match status" value="1"/>
</dbReference>
<sequence>MVLDAISENQTESTFQRRNSWPLIEEQQQDNYNQEGNLCQLTTNQRRILRDFRRLSQAVVSIPKKDSLKKSYQSIHYVAARVGGIAKKCIGFLFQYVWDIVSADYAYISERADLEGSSAMDSSLANLLKNVRYENYQLRLGDDLYGNIVRMPWSYIFSLIAAAYLAVSIIFTFAYFVADILDLDLSSSIWQWFVYSLSTTTCLGSDSLDSDRVHLFILLIANSQAFVSQLLLAFVTGIVFARFSRGRSQIRFADKLTINPVNGIDCLQGRLTPCRPRFGVIDCNLRLFVSRPYQSKEGEHGVRTKQVPLLTETLPAMSIMLKFTHRLDESSEIRQAMELGEDYYLSITITGVDACTLNPIFDVRRYKANDIIKNYRFIDMIEKVKPEPGLSLCHSKTVIDFNKLNKVTPIKEPSESDDKDKMD</sequence>
<dbReference type="HOGENOM" id="CLU_055711_0_0_1"/>
<gene>
    <name evidence="9" type="ORF">TRIADDRAFT_53814</name>
</gene>
<dbReference type="EMBL" id="DS985242">
    <property type="protein sequence ID" value="EDV27779.1"/>
    <property type="molecule type" value="Genomic_DNA"/>
</dbReference>
<keyword evidence="10" id="KW-1185">Reference proteome</keyword>
<dbReference type="GO" id="GO:0005242">
    <property type="term" value="F:inward rectifier potassium channel activity"/>
    <property type="evidence" value="ECO:0000318"/>
    <property type="project" value="GO_Central"/>
</dbReference>
<evidence type="ECO:0000256" key="6">
    <source>
        <dbReference type="ARBA" id="ARBA00023303"/>
    </source>
</evidence>
<keyword evidence="8" id="KW-0472">Membrane</keyword>
<dbReference type="KEGG" id="tad:TRIADDRAFT_53814"/>
<dbReference type="RefSeq" id="XP_002109613.1">
    <property type="nucleotide sequence ID" value="XM_002109577.1"/>
</dbReference>
<dbReference type="CTD" id="6751358"/>
<evidence type="ECO:0000256" key="1">
    <source>
        <dbReference type="ARBA" id="ARBA00022448"/>
    </source>
</evidence>
<dbReference type="InParanoid" id="B3RQ86"/>
<comment type="subcellular location">
    <subcellularLocation>
        <location evidence="7">Membrane</location>
        <topology evidence="7">Multi-pass membrane protein</topology>
    </subcellularLocation>
</comment>
<dbReference type="eggNOG" id="KOG3827">
    <property type="taxonomic scope" value="Eukaryota"/>
</dbReference>
<evidence type="ECO:0000256" key="4">
    <source>
        <dbReference type="ARBA" id="ARBA00022958"/>
    </source>
</evidence>
<dbReference type="FunFam" id="2.60.40.1400:FF:000008">
    <property type="entry name" value="ATP-sensitive inward rectifier potassium channel 10"/>
    <property type="match status" value="1"/>
</dbReference>
<organism evidence="9 10">
    <name type="scientific">Trichoplax adhaerens</name>
    <name type="common">Trichoplax reptans</name>
    <dbReference type="NCBI Taxonomy" id="10228"/>
    <lineage>
        <taxon>Eukaryota</taxon>
        <taxon>Metazoa</taxon>
        <taxon>Placozoa</taxon>
        <taxon>Uniplacotomia</taxon>
        <taxon>Trichoplacea</taxon>
        <taxon>Trichoplacidae</taxon>
        <taxon>Trichoplax</taxon>
    </lineage>
</organism>
<evidence type="ECO:0008006" key="11">
    <source>
        <dbReference type="Google" id="ProtNLM"/>
    </source>
</evidence>
<keyword evidence="4 7" id="KW-0630">Potassium</keyword>
<evidence type="ECO:0000313" key="10">
    <source>
        <dbReference type="Proteomes" id="UP000009022"/>
    </source>
</evidence>
<name>B3RQ86_TRIAD</name>
<keyword evidence="8" id="KW-1133">Transmembrane helix</keyword>
<protein>
    <recommendedName>
        <fullName evidence="11">Inward rectifier potassium channel C-terminal domain-containing protein</fullName>
    </recommendedName>
</protein>
<evidence type="ECO:0000256" key="5">
    <source>
        <dbReference type="ARBA" id="ARBA00023065"/>
    </source>
</evidence>
<dbReference type="GO" id="GO:0034702">
    <property type="term" value="C:monoatomic ion channel complex"/>
    <property type="evidence" value="ECO:0007669"/>
    <property type="project" value="UniProtKB-KW"/>
</dbReference>
<dbReference type="Proteomes" id="UP000009022">
    <property type="component" value="Unassembled WGS sequence"/>
</dbReference>
<evidence type="ECO:0000313" key="9">
    <source>
        <dbReference type="EMBL" id="EDV27779.1"/>
    </source>
</evidence>
<keyword evidence="7 8" id="KW-0812">Transmembrane</keyword>
<dbReference type="PhylomeDB" id="B3RQ86"/>
<keyword evidence="2 7" id="KW-0633">Potassium transport</keyword>
<dbReference type="GO" id="GO:0034765">
    <property type="term" value="P:regulation of monoatomic ion transmembrane transport"/>
    <property type="evidence" value="ECO:0000318"/>
    <property type="project" value="GO_Central"/>
</dbReference>
<dbReference type="GO" id="GO:0005886">
    <property type="term" value="C:plasma membrane"/>
    <property type="evidence" value="ECO:0000318"/>
    <property type="project" value="GO_Central"/>
</dbReference>
<dbReference type="GeneID" id="6751358"/>
<feature type="transmembrane region" description="Helical" evidence="8">
    <location>
        <begin position="155"/>
        <end position="178"/>
    </location>
</feature>
<evidence type="ECO:0000256" key="8">
    <source>
        <dbReference type="SAM" id="Phobius"/>
    </source>
</evidence>
<dbReference type="InterPro" id="IPR016449">
    <property type="entry name" value="K_chnl_inward-rec_Kir"/>
</dbReference>
<evidence type="ECO:0000256" key="7">
    <source>
        <dbReference type="RuleBase" id="RU003822"/>
    </source>
</evidence>
<keyword evidence="1 7" id="KW-0813">Transport</keyword>
<reference evidence="9 10" key="1">
    <citation type="journal article" date="2008" name="Nature">
        <title>The Trichoplax genome and the nature of placozoans.</title>
        <authorList>
            <person name="Srivastava M."/>
            <person name="Begovic E."/>
            <person name="Chapman J."/>
            <person name="Putnam N.H."/>
            <person name="Hellsten U."/>
            <person name="Kawashima T."/>
            <person name="Kuo A."/>
            <person name="Mitros T."/>
            <person name="Salamov A."/>
            <person name="Carpenter M.L."/>
            <person name="Signorovitch A.Y."/>
            <person name="Moreno M.A."/>
            <person name="Kamm K."/>
            <person name="Grimwood J."/>
            <person name="Schmutz J."/>
            <person name="Shapiro H."/>
            <person name="Grigoriev I.V."/>
            <person name="Buss L.W."/>
            <person name="Schierwater B."/>
            <person name="Dellaporta S.L."/>
            <person name="Rokhsar D.S."/>
        </authorList>
    </citation>
    <scope>NUCLEOTIDE SEQUENCE [LARGE SCALE GENOMIC DNA]</scope>
    <source>
        <strain evidence="9 10">Grell-BS-1999</strain>
    </source>
</reference>
<dbReference type="FunFam" id="1.10.287.70:FF:000274">
    <property type="entry name" value="ATP-sensitive inward rectifier potassium channel 10"/>
    <property type="match status" value="1"/>
</dbReference>
<dbReference type="AlphaFoldDB" id="B3RQ86"/>
<dbReference type="Gene3D" id="2.60.40.1400">
    <property type="entry name" value="G protein-activated inward rectifier potassium channel 1"/>
    <property type="match status" value="1"/>
</dbReference>
<dbReference type="InterPro" id="IPR013518">
    <property type="entry name" value="K_chnl_inward-rec_Kir_cyto"/>
</dbReference>
<dbReference type="OrthoDB" id="273257at2759"/>
<evidence type="ECO:0000256" key="2">
    <source>
        <dbReference type="ARBA" id="ARBA00022538"/>
    </source>
</evidence>
<dbReference type="InterPro" id="IPR014756">
    <property type="entry name" value="Ig_E-set"/>
</dbReference>
<accession>B3RQ86</accession>
<dbReference type="PANTHER" id="PTHR11767:SF105">
    <property type="entry name" value="INWARD RECTIFIER POTASSIUM CHANNEL C-TERMINAL DOMAIN-CONTAINING PROTEIN"/>
    <property type="match status" value="1"/>
</dbReference>
<dbReference type="Gene3D" id="1.10.287.70">
    <property type="match status" value="1"/>
</dbReference>
<comment type="similarity">
    <text evidence="7">Belongs to the inward rectifier-type potassium channel (TC 1.A.2.1) family.</text>
</comment>
<evidence type="ECO:0000256" key="3">
    <source>
        <dbReference type="ARBA" id="ARBA00022882"/>
    </source>
</evidence>
<feature type="transmembrane region" description="Helical" evidence="8">
    <location>
        <begin position="215"/>
        <end position="241"/>
    </location>
</feature>
<dbReference type="PANTHER" id="PTHR11767">
    <property type="entry name" value="INWARD RECTIFIER POTASSIUM CHANNEL"/>
    <property type="match status" value="1"/>
</dbReference>